<dbReference type="AlphaFoldDB" id="A0A5C7HIX6"/>
<dbReference type="CDD" id="cd00107">
    <property type="entry name" value="Knot1"/>
    <property type="match status" value="1"/>
</dbReference>
<dbReference type="GO" id="GO:0031640">
    <property type="term" value="P:killing of cells of another organism"/>
    <property type="evidence" value="ECO:0007669"/>
    <property type="project" value="UniProtKB-KW"/>
</dbReference>
<evidence type="ECO:0000256" key="2">
    <source>
        <dbReference type="ARBA" id="ARBA00022529"/>
    </source>
</evidence>
<comment type="caution">
    <text evidence="9">The sequence shown here is derived from an EMBL/GenBank/DDBJ whole genome shotgun (WGS) entry which is preliminary data.</text>
</comment>
<reference evidence="10" key="1">
    <citation type="journal article" date="2019" name="Gigascience">
        <title>De novo genome assembly of the endangered Acer yangbiense, a plant species with extremely small populations endemic to Yunnan Province, China.</title>
        <authorList>
            <person name="Yang J."/>
            <person name="Wariss H.M."/>
            <person name="Tao L."/>
            <person name="Zhang R."/>
            <person name="Yun Q."/>
            <person name="Hollingsworth P."/>
            <person name="Dao Z."/>
            <person name="Luo G."/>
            <person name="Guo H."/>
            <person name="Ma Y."/>
            <person name="Sun W."/>
        </authorList>
    </citation>
    <scope>NUCLEOTIDE SEQUENCE [LARGE SCALE GENOMIC DNA]</scope>
    <source>
        <strain evidence="10">cv. Malutang</strain>
    </source>
</reference>
<feature type="chain" id="PRO_5022688250" description="Knottins-like domain-containing protein" evidence="7">
    <location>
        <begin position="25"/>
        <end position="93"/>
    </location>
</feature>
<feature type="domain" description="Knottins-like" evidence="8">
    <location>
        <begin position="37"/>
        <end position="75"/>
    </location>
</feature>
<evidence type="ECO:0000256" key="6">
    <source>
        <dbReference type="ARBA" id="ARBA00023157"/>
    </source>
</evidence>
<gene>
    <name evidence="9" type="ORF">EZV62_018274</name>
</gene>
<sequence length="93" mass="10175">MKMERPVRLFSIVLLLVLVLLATGEMGQNQMVAEARTCESQSHKFKGTCVSKSNCAHVCQTEGFPGGHCRGFLASQNIRIPVTISAKPTDQLK</sequence>
<protein>
    <recommendedName>
        <fullName evidence="8">Knottins-like domain-containing protein</fullName>
    </recommendedName>
</protein>
<keyword evidence="10" id="KW-1185">Reference proteome</keyword>
<organism evidence="9 10">
    <name type="scientific">Acer yangbiense</name>
    <dbReference type="NCBI Taxonomy" id="1000413"/>
    <lineage>
        <taxon>Eukaryota</taxon>
        <taxon>Viridiplantae</taxon>
        <taxon>Streptophyta</taxon>
        <taxon>Embryophyta</taxon>
        <taxon>Tracheophyta</taxon>
        <taxon>Spermatophyta</taxon>
        <taxon>Magnoliopsida</taxon>
        <taxon>eudicotyledons</taxon>
        <taxon>Gunneridae</taxon>
        <taxon>Pentapetalae</taxon>
        <taxon>rosids</taxon>
        <taxon>malvids</taxon>
        <taxon>Sapindales</taxon>
        <taxon>Sapindaceae</taxon>
        <taxon>Hippocastanoideae</taxon>
        <taxon>Acereae</taxon>
        <taxon>Acer</taxon>
    </lineage>
</organism>
<keyword evidence="6" id="KW-1015">Disulfide bond</keyword>
<dbReference type="Gene3D" id="3.30.30.10">
    <property type="entry name" value="Knottin, scorpion toxin-like"/>
    <property type="match status" value="1"/>
</dbReference>
<dbReference type="PRINTS" id="PR00288">
    <property type="entry name" value="PUROTHIONIN"/>
</dbReference>
<dbReference type="PANTHER" id="PTHR33147">
    <property type="entry name" value="DEFENSIN-LIKE PROTEIN 1"/>
    <property type="match status" value="1"/>
</dbReference>
<keyword evidence="3" id="KW-0295">Fungicide</keyword>
<evidence type="ECO:0000256" key="7">
    <source>
        <dbReference type="SAM" id="SignalP"/>
    </source>
</evidence>
<feature type="signal peptide" evidence="7">
    <location>
        <begin position="1"/>
        <end position="24"/>
    </location>
</feature>
<dbReference type="InterPro" id="IPR036574">
    <property type="entry name" value="Scorpion_toxin-like_sf"/>
</dbReference>
<evidence type="ECO:0000313" key="9">
    <source>
        <dbReference type="EMBL" id="TXG56961.1"/>
    </source>
</evidence>
<dbReference type="EMBL" id="VAHF01000008">
    <property type="protein sequence ID" value="TXG56961.1"/>
    <property type="molecule type" value="Genomic_DNA"/>
</dbReference>
<keyword evidence="4 7" id="KW-0732">Signal</keyword>
<dbReference type="OrthoDB" id="1063609at2759"/>
<proteinExistence type="inferred from homology"/>
<accession>A0A5C7HIX6</accession>
<dbReference type="PROSITE" id="PS00940">
    <property type="entry name" value="GAMMA_THIONIN"/>
    <property type="match status" value="1"/>
</dbReference>
<name>A0A5C7HIX6_9ROSI</name>
<dbReference type="InterPro" id="IPR003614">
    <property type="entry name" value="Knottins"/>
</dbReference>
<dbReference type="PANTHER" id="PTHR33147:SF39">
    <property type="entry name" value="DRO1 PROTEIN-RELATED"/>
    <property type="match status" value="1"/>
</dbReference>
<dbReference type="InterPro" id="IPR008176">
    <property type="entry name" value="Defensin_plant"/>
</dbReference>
<dbReference type="GO" id="GO:0050832">
    <property type="term" value="P:defense response to fungus"/>
    <property type="evidence" value="ECO:0007669"/>
    <property type="project" value="UniProtKB-KW"/>
</dbReference>
<comment type="similarity">
    <text evidence="1">Belongs to the DEFL family.</text>
</comment>
<evidence type="ECO:0000313" key="10">
    <source>
        <dbReference type="Proteomes" id="UP000323000"/>
    </source>
</evidence>
<dbReference type="Proteomes" id="UP000323000">
    <property type="component" value="Chromosome 8"/>
</dbReference>
<evidence type="ECO:0000256" key="5">
    <source>
        <dbReference type="ARBA" id="ARBA00022821"/>
    </source>
</evidence>
<evidence type="ECO:0000256" key="3">
    <source>
        <dbReference type="ARBA" id="ARBA00022577"/>
    </source>
</evidence>
<dbReference type="SMART" id="SM00505">
    <property type="entry name" value="Knot1"/>
    <property type="match status" value="1"/>
</dbReference>
<evidence type="ECO:0000259" key="8">
    <source>
        <dbReference type="SMART" id="SM00505"/>
    </source>
</evidence>
<dbReference type="Pfam" id="PF00304">
    <property type="entry name" value="Gamma-thionin"/>
    <property type="match status" value="1"/>
</dbReference>
<keyword evidence="2" id="KW-0929">Antimicrobial</keyword>
<keyword evidence="5" id="KW-0611">Plant defense</keyword>
<dbReference type="SUPFAM" id="SSF57095">
    <property type="entry name" value="Scorpion toxin-like"/>
    <property type="match status" value="1"/>
</dbReference>
<evidence type="ECO:0000256" key="1">
    <source>
        <dbReference type="ARBA" id="ARBA00006722"/>
    </source>
</evidence>
<evidence type="ECO:0000256" key="4">
    <source>
        <dbReference type="ARBA" id="ARBA00022729"/>
    </source>
</evidence>